<evidence type="ECO:0000259" key="3">
    <source>
        <dbReference type="SMART" id="SM01008"/>
    </source>
</evidence>
<dbReference type="InterPro" id="IPR016208">
    <property type="entry name" value="Ald_Oxase/xanthine_DH-like"/>
</dbReference>
<evidence type="ECO:0000313" key="13">
    <source>
        <dbReference type="Proteomes" id="UP000062398"/>
    </source>
</evidence>
<evidence type="ECO:0000313" key="4">
    <source>
        <dbReference type="EMBL" id="AIM26943.1"/>
    </source>
</evidence>
<dbReference type="GO" id="GO:0005506">
    <property type="term" value="F:iron ion binding"/>
    <property type="evidence" value="ECO:0007669"/>
    <property type="project" value="InterPro"/>
</dbReference>
<evidence type="ECO:0000313" key="9">
    <source>
        <dbReference type="EMBL" id="AKV82854.1"/>
    </source>
</evidence>
<gene>
    <name evidence="4" type="ORF">HA72_0782</name>
    <name evidence="5" type="ORF">MsedA_0797</name>
    <name evidence="6" type="ORF">MsedB_0798</name>
    <name evidence="7" type="ORF">MsedC_0797</name>
    <name evidence="8" type="ORF">MsedD_0798</name>
    <name evidence="9" type="ORF">MsedE_0797</name>
</gene>
<evidence type="ECO:0000313" key="14">
    <source>
        <dbReference type="Proteomes" id="UP000062475"/>
    </source>
</evidence>
<dbReference type="GeneID" id="91755242"/>
<dbReference type="Pfam" id="PF20256">
    <property type="entry name" value="MoCoBD_2"/>
    <property type="match status" value="1"/>
</dbReference>
<evidence type="ECO:0000313" key="6">
    <source>
        <dbReference type="EMBL" id="AKV76114.1"/>
    </source>
</evidence>
<dbReference type="Proteomes" id="UP000062398">
    <property type="component" value="Chromosome"/>
</dbReference>
<dbReference type="NCBIfam" id="NF041018">
    <property type="entry name" value="glyceraldDH_alpha"/>
    <property type="match status" value="1"/>
</dbReference>
<evidence type="ECO:0000313" key="10">
    <source>
        <dbReference type="Proteomes" id="UP000029084"/>
    </source>
</evidence>
<evidence type="ECO:0000313" key="8">
    <source>
        <dbReference type="EMBL" id="AKV80610.1"/>
    </source>
</evidence>
<dbReference type="Pfam" id="PF02738">
    <property type="entry name" value="MoCoBD_1"/>
    <property type="match status" value="1"/>
</dbReference>
<dbReference type="EMBL" id="CP008822">
    <property type="protein sequence ID" value="AIM26943.1"/>
    <property type="molecule type" value="Genomic_DNA"/>
</dbReference>
<dbReference type="InterPro" id="IPR037165">
    <property type="entry name" value="AldOxase/xan_DH_Mopterin-bd_sf"/>
</dbReference>
<evidence type="ECO:0000256" key="2">
    <source>
        <dbReference type="ARBA" id="ARBA00023002"/>
    </source>
</evidence>
<dbReference type="PANTHER" id="PTHR11908">
    <property type="entry name" value="XANTHINE DEHYDROGENASE"/>
    <property type="match status" value="1"/>
</dbReference>
<dbReference type="AlphaFoldDB" id="A0A088E4P6"/>
<evidence type="ECO:0000313" key="11">
    <source>
        <dbReference type="Proteomes" id="UP000056255"/>
    </source>
</evidence>
<dbReference type="InterPro" id="IPR008274">
    <property type="entry name" value="AldOxase/xan_DH_MoCoBD1"/>
</dbReference>
<feature type="domain" description="Aldehyde oxidase/xanthine dehydrogenase a/b hammerhead" evidence="3">
    <location>
        <begin position="18"/>
        <end position="119"/>
    </location>
</feature>
<dbReference type="Proteomes" id="UP000061362">
    <property type="component" value="Chromosome"/>
</dbReference>
<dbReference type="PANTHER" id="PTHR11908:SF132">
    <property type="entry name" value="ALDEHYDE OXIDASE 1-RELATED"/>
    <property type="match status" value="1"/>
</dbReference>
<dbReference type="EMBL" id="CP012172">
    <property type="protein sequence ID" value="AKV73872.1"/>
    <property type="molecule type" value="Genomic_DNA"/>
</dbReference>
<keyword evidence="2 4" id="KW-0560">Oxidoreductase</keyword>
<proteinExistence type="predicted"/>
<dbReference type="OMA" id="SMSEAPY"/>
<dbReference type="Gene3D" id="3.90.1170.50">
    <property type="entry name" value="Aldehyde oxidase/xanthine dehydrogenase, a/b hammerhead"/>
    <property type="match status" value="1"/>
</dbReference>
<evidence type="ECO:0000256" key="1">
    <source>
        <dbReference type="ARBA" id="ARBA00022505"/>
    </source>
</evidence>
<evidence type="ECO:0000313" key="12">
    <source>
        <dbReference type="Proteomes" id="UP000061362"/>
    </source>
</evidence>
<dbReference type="EMBL" id="CP012174">
    <property type="protein sequence ID" value="AKV78365.1"/>
    <property type="molecule type" value="Genomic_DNA"/>
</dbReference>
<dbReference type="OrthoDB" id="57164at2157"/>
<dbReference type="Proteomes" id="UP000062475">
    <property type="component" value="Chromosome"/>
</dbReference>
<dbReference type="InterPro" id="IPR000674">
    <property type="entry name" value="Ald_Oxase/Xan_DH_a/b"/>
</dbReference>
<dbReference type="SUPFAM" id="SSF54665">
    <property type="entry name" value="CO dehydrogenase molybdoprotein N-domain-like"/>
    <property type="match status" value="1"/>
</dbReference>
<dbReference type="RefSeq" id="WP_012020744.1">
    <property type="nucleotide sequence ID" value="NZ_CP008822.1"/>
</dbReference>
<dbReference type="Proteomes" id="UP000029084">
    <property type="component" value="Chromosome"/>
</dbReference>
<dbReference type="EC" id="1.17.1.4" evidence="4"/>
<dbReference type="EMBL" id="CP012176">
    <property type="protein sequence ID" value="AKV82854.1"/>
    <property type="molecule type" value="Genomic_DNA"/>
</dbReference>
<dbReference type="EMBL" id="CP012173">
    <property type="protein sequence ID" value="AKV76114.1"/>
    <property type="molecule type" value="Genomic_DNA"/>
</dbReference>
<sequence>MTLVGSRIRRIEDPRLITGKGQYIDDLDLPDTLFLAILRSNVAHAKLKRVDVSDALKMPGVVDAFSGLNIKVENRPRNFPMASTEILYEGQPLACVLATDRYTAYDALERVQVDFEEIPAVTDPLEAVKESVSAVEGEKNLVYTKTYSSGNPQRALDGSDRVVELQLEISRIYPAAMETRGLLVTYTPNLLTVYAPTQSPHFMRRYLLEAFGKDVQDIRVIQPDVGGAFGSKLFPYPEDYITVYASLRTRRSVKWISTRSEDIRSTYHGRGQIHRVKAGARKDGTLTGIVDDLYIDLGAASHGTYLADIAATMLPGPYSVRDVLVNVYGVRTNKTPLDQYRGAGRPEASFVIERIMDALADEIGMDPIEMRKRNLLRELPYKNPFGLQYDSGDYLQLLERAEKVFREMESRARDLQRTGRRVGVGFDFYLEQNNFGPWESASIRVRGDGKIIVIIGAAPHGQGTATGIAQIVADELGVNLEDVDVRWGDTSMIGEAYGTYGSRSLTLAGNAAIMASRKLKEKAVRLAAQFMKSDVEELRYEQGKVTNVKTGKFMTLKEIASKSMSSLGGVWRYREEPGLEATAYFGLNNYTYPYGSHVVMVEIVDGRPRVLDYYALDDIGKVVNPMLAEGQVRGGVIQGFGETVLEEIVYSENGSLLTGNFSDYAIPTAVESFNVKWEYLETGKSEALLPSKGIGEGATIGTPPALLRAIEKATGKKLTRLPVRPEDLLP</sequence>
<reference evidence="4 10" key="1">
    <citation type="journal article" date="2014" name="J. Bacteriol.">
        <title>Role of an Archaeal PitA Transporter in the Copper and Arsenic Resistance of Metallosphaera sedula, an Extreme Thermoacidophile.</title>
        <authorList>
            <person name="McCarthy S."/>
            <person name="Ai C."/>
            <person name="Wheaton G."/>
            <person name="Tevatia R."/>
            <person name="Eckrich V."/>
            <person name="Kelly R."/>
            <person name="Blum P."/>
        </authorList>
    </citation>
    <scope>NUCLEOTIDE SEQUENCE [LARGE SCALE GENOMIC DNA]</scope>
    <source>
        <strain evidence="4 10">CuR1</strain>
    </source>
</reference>
<evidence type="ECO:0000313" key="7">
    <source>
        <dbReference type="EMBL" id="AKV78365.1"/>
    </source>
</evidence>
<dbReference type="SMART" id="SM01008">
    <property type="entry name" value="Ald_Xan_dh_C"/>
    <property type="match status" value="1"/>
</dbReference>
<reference evidence="9 11" key="3">
    <citation type="submission" date="2015-07" db="EMBL/GenBank/DDBJ databases">
        <title>Physiological, transcriptional responses and genome re-sequencing of acid resistant extremely thermoacidophilic Metallosphaera sedula SARC-M1.</title>
        <authorList>
            <person name="Ai C."/>
            <person name="McCarthy S."/>
            <person name="Eckrich V."/>
            <person name="Rudrappa D."/>
            <person name="Qiu G."/>
            <person name="Blum P."/>
        </authorList>
    </citation>
    <scope>NUCLEOTIDE SEQUENCE [LARGE SCALE GENOMIC DNA]</scope>
    <source>
        <strain evidence="9 11">SARC-M1</strain>
    </source>
</reference>
<dbReference type="Gene3D" id="3.30.365.10">
    <property type="entry name" value="Aldehyde oxidase/xanthine dehydrogenase, molybdopterin binding domain"/>
    <property type="match status" value="4"/>
</dbReference>
<evidence type="ECO:0000313" key="5">
    <source>
        <dbReference type="EMBL" id="AKV73872.1"/>
    </source>
</evidence>
<dbReference type="GO" id="GO:0004854">
    <property type="term" value="F:xanthine dehydrogenase activity"/>
    <property type="evidence" value="ECO:0007669"/>
    <property type="project" value="UniProtKB-EC"/>
</dbReference>
<protein>
    <submittedName>
        <fullName evidence="5">Aldehyde oxidase</fullName>
    </submittedName>
    <submittedName>
        <fullName evidence="4">Xanthine dehydrogenase, molybdenum binding subunit apoprotein</fullName>
        <ecNumber evidence="4">1.17.1.4</ecNumber>
    </submittedName>
</protein>
<dbReference type="InterPro" id="IPR046867">
    <property type="entry name" value="AldOxase/xan_DH_MoCoBD2"/>
</dbReference>
<dbReference type="SUPFAM" id="SSF56003">
    <property type="entry name" value="Molybdenum cofactor-binding domain"/>
    <property type="match status" value="1"/>
</dbReference>
<keyword evidence="1" id="KW-0500">Molybdenum</keyword>
<dbReference type="InterPro" id="IPR053554">
    <property type="entry name" value="Glyceraldehyde_dh-related"/>
</dbReference>
<organism evidence="4 10">
    <name type="scientific">Metallosphaera sedula</name>
    <dbReference type="NCBI Taxonomy" id="43687"/>
    <lineage>
        <taxon>Archaea</taxon>
        <taxon>Thermoproteota</taxon>
        <taxon>Thermoprotei</taxon>
        <taxon>Sulfolobales</taxon>
        <taxon>Sulfolobaceae</taxon>
        <taxon>Metallosphaera</taxon>
    </lineage>
</organism>
<name>A0A088E4P6_9CREN</name>
<dbReference type="Pfam" id="PF01315">
    <property type="entry name" value="Ald_Xan_dh_C"/>
    <property type="match status" value="1"/>
</dbReference>
<dbReference type="Proteomes" id="UP000056255">
    <property type="component" value="Chromosome"/>
</dbReference>
<reference evidence="12 13" key="2">
    <citation type="journal article" date="2015" name="Genome Announc.">
        <title>Complete Genome Sequences of Evolved Arsenate-Resistant Metallosphaera sedula Strains.</title>
        <authorList>
            <person name="Ai C."/>
            <person name="McCarthy S."/>
            <person name="Schackwitz W."/>
            <person name="Martin J."/>
            <person name="Lipzen A."/>
            <person name="Blum P."/>
        </authorList>
    </citation>
    <scope>NUCLEOTIDE SEQUENCE [LARGE SCALE GENOMIC DNA]</scope>
    <source>
        <strain evidence="7 13">ARS120-1</strain>
        <strain evidence="8 12">ARS120-2</strain>
        <strain evidence="5 15">ARS50-1</strain>
        <strain evidence="6 14">ARS50-2</strain>
    </source>
</reference>
<evidence type="ECO:0000313" key="15">
    <source>
        <dbReference type="Proteomes" id="UP000068832"/>
    </source>
</evidence>
<dbReference type="PATRIC" id="fig|43687.5.peg.801"/>
<dbReference type="EMBL" id="CP012175">
    <property type="protein sequence ID" value="AKV80610.1"/>
    <property type="molecule type" value="Genomic_DNA"/>
</dbReference>
<dbReference type="InterPro" id="IPR036856">
    <property type="entry name" value="Ald_Oxase/Xan_DH_a/b_sf"/>
</dbReference>
<accession>A0A088E4P6</accession>
<dbReference type="Proteomes" id="UP000068832">
    <property type="component" value="Chromosome"/>
</dbReference>